<dbReference type="AlphaFoldDB" id="A0A7U6GDS6"/>
<dbReference type="Pfam" id="PF01553">
    <property type="entry name" value="Acyltransferase"/>
    <property type="match status" value="1"/>
</dbReference>
<comment type="pathway">
    <text evidence="1">Lipid metabolism.</text>
</comment>
<name>A0A7U6GDS6_CALEA</name>
<reference evidence="5 6" key="1">
    <citation type="submission" date="2011-01" db="EMBL/GenBank/DDBJ databases">
        <title>Whole genome sequence of Caldisericum exile AZM16c01.</title>
        <authorList>
            <person name="Narita-Yamada S."/>
            <person name="Kawakoshi A."/>
            <person name="Nakamura S."/>
            <person name="Sasagawa M."/>
            <person name="Fukada J."/>
            <person name="Sekine M."/>
            <person name="Kato Y."/>
            <person name="Fukai R."/>
            <person name="Sasaki K."/>
            <person name="Hanamaki A."/>
            <person name="Narita H."/>
            <person name="Konno Y."/>
            <person name="Mori K."/>
            <person name="Yamazaki S."/>
            <person name="Suzuki K."/>
            <person name="Fujita N."/>
        </authorList>
    </citation>
    <scope>NUCLEOTIDE SEQUENCE [LARGE SCALE GENOMIC DNA]</scope>
    <source>
        <strain evidence="6">DSM 21853 / NBRC 104410 / AZM16c01</strain>
    </source>
</reference>
<keyword evidence="2 5" id="KW-0808">Transferase</keyword>
<accession>A0A7U6GDS6</accession>
<protein>
    <submittedName>
        <fullName evidence="5">1-acylglycerol-3-phosphate O-acyltransferase</fullName>
        <ecNumber evidence="5">2.3.1.51</ecNumber>
    </submittedName>
</protein>
<evidence type="ECO:0000313" key="5">
    <source>
        <dbReference type="EMBL" id="BAL80565.1"/>
    </source>
</evidence>
<evidence type="ECO:0000313" key="6">
    <source>
        <dbReference type="Proteomes" id="UP000004793"/>
    </source>
</evidence>
<dbReference type="RefSeq" id="WP_014452971.1">
    <property type="nucleotide sequence ID" value="NC_017096.1"/>
</dbReference>
<dbReference type="EMBL" id="AP012051">
    <property type="protein sequence ID" value="BAL80565.1"/>
    <property type="molecule type" value="Genomic_DNA"/>
</dbReference>
<evidence type="ECO:0000256" key="1">
    <source>
        <dbReference type="ARBA" id="ARBA00005189"/>
    </source>
</evidence>
<proteinExistence type="predicted"/>
<dbReference type="SMART" id="SM00563">
    <property type="entry name" value="PlsC"/>
    <property type="match status" value="1"/>
</dbReference>
<dbReference type="GO" id="GO:0006654">
    <property type="term" value="P:phosphatidic acid biosynthetic process"/>
    <property type="evidence" value="ECO:0007669"/>
    <property type="project" value="TreeGrafter"/>
</dbReference>
<evidence type="ECO:0000256" key="2">
    <source>
        <dbReference type="ARBA" id="ARBA00022679"/>
    </source>
</evidence>
<dbReference type="GO" id="GO:0003841">
    <property type="term" value="F:1-acylglycerol-3-phosphate O-acyltransferase activity"/>
    <property type="evidence" value="ECO:0007669"/>
    <property type="project" value="UniProtKB-EC"/>
</dbReference>
<dbReference type="Proteomes" id="UP000004793">
    <property type="component" value="Chromosome"/>
</dbReference>
<evidence type="ECO:0000256" key="3">
    <source>
        <dbReference type="ARBA" id="ARBA00023315"/>
    </source>
</evidence>
<gene>
    <name evidence="5" type="primary">plsC</name>
    <name evidence="5" type="ordered locus">CSE_04390</name>
</gene>
<feature type="domain" description="Phospholipid/glycerol acyltransferase" evidence="4">
    <location>
        <begin position="34"/>
        <end position="146"/>
    </location>
</feature>
<keyword evidence="3 5" id="KW-0012">Acyltransferase</keyword>
<dbReference type="EC" id="2.3.1.51" evidence="5"/>
<sequence>MLYGILRIIAILYFKLFYNFKILGTENLPKDGGYIVSPNHTHWLDIPLIGVALPKRMYSFAKKELFENKIFGIILRSLGGIPVNREKPELTSIKLSVEVLQKGCPLLLFPEGTRSKTGELLKGKRGAVYFSTVSKVPIVPAGIVGLGRRFIHIKRTKLAVYFGEPIEPYKIFNSKDKDYYDKATGYLMEKIQECITKAEELS</sequence>
<organism evidence="5 6">
    <name type="scientific">Caldisericum exile (strain DSM 21853 / NBRC 104410 / AZM16c01)</name>
    <dbReference type="NCBI Taxonomy" id="511051"/>
    <lineage>
        <taxon>Bacteria</taxon>
        <taxon>Pseudomonadati</taxon>
        <taxon>Caldisericota/Cryosericota group</taxon>
        <taxon>Caldisericota</taxon>
        <taxon>Caldisericia</taxon>
        <taxon>Caldisericales</taxon>
        <taxon>Caldisericaceae</taxon>
        <taxon>Caldisericum</taxon>
    </lineage>
</organism>
<keyword evidence="6" id="KW-1185">Reference proteome</keyword>
<dbReference type="OrthoDB" id="9803035at2"/>
<dbReference type="KEGG" id="cex:CSE_04390"/>
<dbReference type="PANTHER" id="PTHR10434:SF40">
    <property type="entry name" value="1-ACYL-SN-GLYCEROL-3-PHOSPHATE ACYLTRANSFERASE"/>
    <property type="match status" value="1"/>
</dbReference>
<dbReference type="InterPro" id="IPR002123">
    <property type="entry name" value="Plipid/glycerol_acylTrfase"/>
</dbReference>
<evidence type="ECO:0000259" key="4">
    <source>
        <dbReference type="SMART" id="SM00563"/>
    </source>
</evidence>
<dbReference type="PANTHER" id="PTHR10434">
    <property type="entry name" value="1-ACYL-SN-GLYCEROL-3-PHOSPHATE ACYLTRANSFERASE"/>
    <property type="match status" value="1"/>
</dbReference>
<dbReference type="SUPFAM" id="SSF69593">
    <property type="entry name" value="Glycerol-3-phosphate (1)-acyltransferase"/>
    <property type="match status" value="1"/>
</dbReference>
<dbReference type="CDD" id="cd07989">
    <property type="entry name" value="LPLAT_AGPAT-like"/>
    <property type="match status" value="1"/>
</dbReference>